<dbReference type="EMBL" id="BGZL01000019">
    <property type="protein sequence ID" value="GBQ03548.1"/>
    <property type="molecule type" value="Genomic_DNA"/>
</dbReference>
<keyword evidence="2" id="KW-0560">Oxidoreductase</keyword>
<dbReference type="Gene3D" id="3.40.50.720">
    <property type="entry name" value="NAD(P)-binding Rossmann-like Domain"/>
    <property type="match status" value="1"/>
</dbReference>
<dbReference type="GO" id="GO:0016491">
    <property type="term" value="F:oxidoreductase activity"/>
    <property type="evidence" value="ECO:0007669"/>
    <property type="project" value="UniProtKB-KW"/>
</dbReference>
<dbReference type="PANTHER" id="PTHR43669">
    <property type="entry name" value="5-KETO-D-GLUCONATE 5-REDUCTASE"/>
    <property type="match status" value="1"/>
</dbReference>
<comment type="caution">
    <text evidence="4">The sequence shown here is derived from an EMBL/GenBank/DDBJ whole genome shotgun (WGS) entry which is preliminary data.</text>
</comment>
<dbReference type="Proteomes" id="UP000265354">
    <property type="component" value="Unassembled WGS sequence"/>
</dbReference>
<evidence type="ECO:0000256" key="1">
    <source>
        <dbReference type="ARBA" id="ARBA00006484"/>
    </source>
</evidence>
<evidence type="ECO:0000259" key="3">
    <source>
        <dbReference type="SMART" id="SM00822"/>
    </source>
</evidence>
<sequence length="260" mass="27314">MPVRGPDADRMTDFANKTYFITGGGSGIGFATARRLLDEGANVVIAGRDADRLDRAVKELDGGDRVLAVALDVARPAELEAAFEQVSARFGSLHGVFANAGVGLNARTADVSEEDFDRVVGTNFKGAFFTVQKALPLLAEGSSVVLNSSWLVHRGMGPGSVYAASKAAVLNLPQTLAPDLAERGIRVNAVTPGHIRTEMFDAVAPVEEVRDFFRGQVALGTLGTPQDIAETVLFLLSPRAAYVTGQEFVVDGGLVGSVPA</sequence>
<evidence type="ECO:0000313" key="5">
    <source>
        <dbReference type="Proteomes" id="UP000265354"/>
    </source>
</evidence>
<comment type="similarity">
    <text evidence="1">Belongs to the short-chain dehydrogenases/reductases (SDR) family.</text>
</comment>
<dbReference type="Pfam" id="PF13561">
    <property type="entry name" value="adh_short_C2"/>
    <property type="match status" value="1"/>
</dbReference>
<dbReference type="SMART" id="SM00822">
    <property type="entry name" value="PKS_KR"/>
    <property type="match status" value="1"/>
</dbReference>
<dbReference type="PROSITE" id="PS00061">
    <property type="entry name" value="ADH_SHORT"/>
    <property type="match status" value="1"/>
</dbReference>
<dbReference type="FunFam" id="3.40.50.720:FF:000084">
    <property type="entry name" value="Short-chain dehydrogenase reductase"/>
    <property type="match status" value="1"/>
</dbReference>
<dbReference type="InterPro" id="IPR020904">
    <property type="entry name" value="Sc_DH/Rdtase_CS"/>
</dbReference>
<protein>
    <submittedName>
        <fullName evidence="4">3-oxoacyl-ACP reductase</fullName>
    </submittedName>
</protein>
<dbReference type="InterPro" id="IPR057326">
    <property type="entry name" value="KR_dom"/>
</dbReference>
<dbReference type="CDD" id="cd05233">
    <property type="entry name" value="SDR_c"/>
    <property type="match status" value="1"/>
</dbReference>
<proteinExistence type="inferred from homology"/>
<evidence type="ECO:0000313" key="4">
    <source>
        <dbReference type="EMBL" id="GBQ03548.1"/>
    </source>
</evidence>
<reference evidence="4 5" key="1">
    <citation type="submission" date="2018-07" db="EMBL/GenBank/DDBJ databases">
        <title>Whole Genome Shotgun Sequence of Streptomyces spongiicola strain 531S.</title>
        <authorList>
            <person name="Dohra H."/>
            <person name="Kodani S."/>
        </authorList>
    </citation>
    <scope>NUCLEOTIDE SEQUENCE [LARGE SCALE GENOMIC DNA]</scope>
    <source>
        <strain evidence="4 5">531S</strain>
    </source>
</reference>
<organism evidence="4 5">
    <name type="scientific">Streptomyces spongiicola</name>
    <dbReference type="NCBI Taxonomy" id="1690221"/>
    <lineage>
        <taxon>Bacteria</taxon>
        <taxon>Bacillati</taxon>
        <taxon>Actinomycetota</taxon>
        <taxon>Actinomycetes</taxon>
        <taxon>Kitasatosporales</taxon>
        <taxon>Streptomycetaceae</taxon>
        <taxon>Streptomyces</taxon>
    </lineage>
</organism>
<dbReference type="PRINTS" id="PR00081">
    <property type="entry name" value="GDHRDH"/>
</dbReference>
<evidence type="ECO:0000256" key="2">
    <source>
        <dbReference type="ARBA" id="ARBA00023002"/>
    </source>
</evidence>
<dbReference type="SUPFAM" id="SSF51735">
    <property type="entry name" value="NAD(P)-binding Rossmann-fold domains"/>
    <property type="match status" value="1"/>
</dbReference>
<dbReference type="InterPro" id="IPR002347">
    <property type="entry name" value="SDR_fam"/>
</dbReference>
<name>A0A388T3N0_9ACTN</name>
<dbReference type="InterPro" id="IPR036291">
    <property type="entry name" value="NAD(P)-bd_dom_sf"/>
</dbReference>
<dbReference type="PANTHER" id="PTHR43669:SF3">
    <property type="entry name" value="ALCOHOL DEHYDROGENASE, PUTATIVE (AFU_ORTHOLOGUE AFUA_3G03445)-RELATED"/>
    <property type="match status" value="1"/>
</dbReference>
<gene>
    <name evidence="4" type="ORF">SSP531S_50230</name>
</gene>
<dbReference type="AlphaFoldDB" id="A0A388T3N0"/>
<accession>A0A388T3N0</accession>
<feature type="domain" description="Ketoreductase" evidence="3">
    <location>
        <begin position="17"/>
        <end position="184"/>
    </location>
</feature>